<dbReference type="Pfam" id="PF05713">
    <property type="entry name" value="MobC"/>
    <property type="match status" value="1"/>
</dbReference>
<dbReference type="EMBL" id="VJWX01000570">
    <property type="protein sequence ID" value="TVT22873.1"/>
    <property type="molecule type" value="Genomic_DNA"/>
</dbReference>
<evidence type="ECO:0000313" key="3">
    <source>
        <dbReference type="Proteomes" id="UP000320011"/>
    </source>
</evidence>
<proteinExistence type="predicted"/>
<evidence type="ECO:0000259" key="1">
    <source>
        <dbReference type="Pfam" id="PF05713"/>
    </source>
</evidence>
<dbReference type="InterPro" id="IPR008687">
    <property type="entry name" value="MobC"/>
</dbReference>
<evidence type="ECO:0000313" key="2">
    <source>
        <dbReference type="EMBL" id="TVT22873.1"/>
    </source>
</evidence>
<feature type="domain" description="Bacterial mobilisation" evidence="1">
    <location>
        <begin position="59"/>
        <end position="97"/>
    </location>
</feature>
<accession>A0A558AF69</accession>
<gene>
    <name evidence="2" type="ORF">FNH05_33280</name>
</gene>
<name>A0A558AF69_9PSEU</name>
<comment type="caution">
    <text evidence="2">The sequence shown here is derived from an EMBL/GenBank/DDBJ whole genome shotgun (WGS) entry which is preliminary data.</text>
</comment>
<dbReference type="OrthoDB" id="3694616at2"/>
<dbReference type="Proteomes" id="UP000320011">
    <property type="component" value="Unassembled WGS sequence"/>
</dbReference>
<organism evidence="2 3">
    <name type="scientific">Amycolatopsis rhizosphaerae</name>
    <dbReference type="NCBI Taxonomy" id="2053003"/>
    <lineage>
        <taxon>Bacteria</taxon>
        <taxon>Bacillati</taxon>
        <taxon>Actinomycetota</taxon>
        <taxon>Actinomycetes</taxon>
        <taxon>Pseudonocardiales</taxon>
        <taxon>Pseudonocardiaceae</taxon>
        <taxon>Amycolatopsis</taxon>
    </lineage>
</organism>
<reference evidence="2 3" key="2">
    <citation type="submission" date="2019-08" db="EMBL/GenBank/DDBJ databases">
        <title>Amycolatopsis acidicola sp. nov., isolated from peat swamp forest soil.</title>
        <authorList>
            <person name="Srisuk N."/>
        </authorList>
    </citation>
    <scope>NUCLEOTIDE SEQUENCE [LARGE SCALE GENOMIC DNA]</scope>
    <source>
        <strain evidence="2 3">TBRC 6029</strain>
    </source>
</reference>
<reference evidence="2 3" key="1">
    <citation type="submission" date="2019-07" db="EMBL/GenBank/DDBJ databases">
        <authorList>
            <person name="Duangmal K."/>
            <person name="Teo W.F.A."/>
        </authorList>
    </citation>
    <scope>NUCLEOTIDE SEQUENCE [LARGE SCALE GENOMIC DNA]</scope>
    <source>
        <strain evidence="2 3">TBRC 6029</strain>
    </source>
</reference>
<keyword evidence="3" id="KW-1185">Reference proteome</keyword>
<sequence>MNLRTTHETYERLCTAAGTAGLTVPRYLIESALRDSPGGWSLRQQRWWVERLDVVETRLTRIGVNLNQMAMVANATGHTPDGLAAALGYLSRVLEELGRVLAAIDPDRSRSEEP</sequence>
<dbReference type="AlphaFoldDB" id="A0A558AF69"/>
<protein>
    <submittedName>
        <fullName evidence="2">MobC family plasmid mobilization relaxosome protein</fullName>
    </submittedName>
</protein>